<dbReference type="Gene3D" id="3.40.50.300">
    <property type="entry name" value="P-loop containing nucleotide triphosphate hydrolases"/>
    <property type="match status" value="2"/>
</dbReference>
<dbReference type="InterPro" id="IPR029062">
    <property type="entry name" value="Class_I_gatase-like"/>
</dbReference>
<protein>
    <recommendedName>
        <fullName evidence="8">Cobyrinate a,c-diamide synthase</fullName>
        <ecNumber evidence="8">6.3.5.11</ecNumber>
    </recommendedName>
    <alternativeName>
        <fullName evidence="8">Cobyrinic acid a,c-diamide synthetase</fullName>
    </alternativeName>
</protein>
<dbReference type="AlphaFoldDB" id="F8X493"/>
<comment type="function">
    <text evidence="8">Catalyzes the ATP-dependent amidation of the two carboxylate groups at positions a and c of cobyrinate, using either L-glutamine or ammonia as the nitrogen source.</text>
</comment>
<feature type="site" description="Increases nucleophilicity of active site Cys" evidence="8">
    <location>
        <position position="440"/>
    </location>
</feature>
<keyword evidence="12" id="KW-1185">Reference proteome</keyword>
<evidence type="ECO:0000256" key="4">
    <source>
        <dbReference type="ARBA" id="ARBA00022741"/>
    </source>
</evidence>
<dbReference type="HAMAP" id="MF_00027">
    <property type="entry name" value="CobB_CbiA"/>
    <property type="match status" value="1"/>
</dbReference>
<comment type="pathway">
    <text evidence="8">Cofactor biosynthesis; adenosylcobalamin biosynthesis; cob(II)yrinate a,c-diamide from sirohydrochlorin (anaerobic route): step 10/10.</text>
</comment>
<evidence type="ECO:0000313" key="12">
    <source>
        <dbReference type="Proteomes" id="UP000006420"/>
    </source>
</evidence>
<dbReference type="PANTHER" id="PTHR43873:SF1">
    <property type="entry name" value="COBYRINATE A,C-DIAMIDE SYNTHASE"/>
    <property type="match status" value="1"/>
</dbReference>
<dbReference type="InterPro" id="IPR002586">
    <property type="entry name" value="CobQ/CobB/MinD/ParA_Nub-bd_dom"/>
</dbReference>
<comment type="miscellaneous">
    <text evidence="8">The a and c carboxylates of cobyrinate are activated for nucleophilic attack via formation of a phosphorylated intermediate by ATP. CbiA catalyzes first the amidation of the c-carboxylate, and then that of the a-carboxylate.</text>
</comment>
<feature type="domain" description="CobQ/CobB/MinD/ParA nucleotide binding" evidence="9">
    <location>
        <begin position="29"/>
        <end position="210"/>
    </location>
</feature>
<reference evidence="11 12" key="1">
    <citation type="submission" date="2011-04" db="EMBL/GenBank/DDBJ databases">
        <title>The Genome Sequence of Dysgonomonas mossii DSM 22836.</title>
        <authorList>
            <consortium name="The Broad Institute Genome Sequencing Platform"/>
            <person name="Earl A."/>
            <person name="Ward D."/>
            <person name="Feldgarden M."/>
            <person name="Gevers D."/>
            <person name="Pudlo N."/>
            <person name="Martens E."/>
            <person name="Allen-Vercoe E."/>
            <person name="Young S.K."/>
            <person name="Zeng Q."/>
            <person name="Gargeya S."/>
            <person name="Fitzgerald M."/>
            <person name="Haas B."/>
            <person name="Abouelleil A."/>
            <person name="Alvarado L."/>
            <person name="Arachchi H.M."/>
            <person name="Berlin A."/>
            <person name="Brown A."/>
            <person name="Chapman S.B."/>
            <person name="Chen Z."/>
            <person name="Dunbar C."/>
            <person name="Freedman E."/>
            <person name="Gearin G."/>
            <person name="Gellesch M."/>
            <person name="Goldberg J."/>
            <person name="Griggs A."/>
            <person name="Gujja S."/>
            <person name="Heiman D."/>
            <person name="Howarth C."/>
            <person name="Larson L."/>
            <person name="Lui A."/>
            <person name="MacDonald P.J.P."/>
            <person name="Mehta T."/>
            <person name="Montmayeur A."/>
            <person name="Murphy C."/>
            <person name="Neiman D."/>
            <person name="Pearson M."/>
            <person name="Priest M."/>
            <person name="Roberts A."/>
            <person name="Saif S."/>
            <person name="Shea T."/>
            <person name="Shenoy N."/>
            <person name="Sisk P."/>
            <person name="Stolte C."/>
            <person name="Sykes S."/>
            <person name="Yandava C."/>
            <person name="Wortman J."/>
            <person name="Nusbaum C."/>
            <person name="Birren B."/>
        </authorList>
    </citation>
    <scope>NUCLEOTIDE SEQUENCE [LARGE SCALE GENOMIC DNA]</scope>
    <source>
        <strain evidence="11 12">DSM 22836</strain>
    </source>
</reference>
<dbReference type="UniPathway" id="UPA00148">
    <property type="reaction ID" value="UER00231"/>
</dbReference>
<comment type="caution">
    <text evidence="11">The sequence shown here is derived from an EMBL/GenBank/DDBJ whole genome shotgun (WGS) entry which is preliminary data.</text>
</comment>
<keyword evidence="4 8" id="KW-0547">Nucleotide-binding</keyword>
<dbReference type="EC" id="6.3.5.11" evidence="8"/>
<dbReference type="SUPFAM" id="SSF52317">
    <property type="entry name" value="Class I glutamine amidotransferase-like"/>
    <property type="match status" value="1"/>
</dbReference>
<dbReference type="NCBIfam" id="NF002204">
    <property type="entry name" value="PRK01077.1"/>
    <property type="match status" value="1"/>
</dbReference>
<dbReference type="Gene3D" id="3.40.50.880">
    <property type="match status" value="1"/>
</dbReference>
<dbReference type="Pfam" id="PF07685">
    <property type="entry name" value="GATase_3"/>
    <property type="match status" value="1"/>
</dbReference>
<dbReference type="SUPFAM" id="SSF52540">
    <property type="entry name" value="P-loop containing nucleoside triphosphate hydrolases"/>
    <property type="match status" value="1"/>
</dbReference>
<proteinExistence type="inferred from homology"/>
<evidence type="ECO:0000259" key="10">
    <source>
        <dbReference type="Pfam" id="PF07685"/>
    </source>
</evidence>
<dbReference type="eggNOG" id="COG1797">
    <property type="taxonomic scope" value="Bacteria"/>
</dbReference>
<dbReference type="GO" id="GO:0005524">
    <property type="term" value="F:ATP binding"/>
    <property type="evidence" value="ECO:0007669"/>
    <property type="project" value="UniProtKB-UniRule"/>
</dbReference>
<evidence type="ECO:0000256" key="2">
    <source>
        <dbReference type="ARBA" id="ARBA00022573"/>
    </source>
</evidence>
<evidence type="ECO:0000256" key="3">
    <source>
        <dbReference type="ARBA" id="ARBA00022598"/>
    </source>
</evidence>
<dbReference type="Pfam" id="PF01656">
    <property type="entry name" value="CbiA"/>
    <property type="match status" value="1"/>
</dbReference>
<keyword evidence="2 8" id="KW-0169">Cobalamin biosynthesis</keyword>
<evidence type="ECO:0000313" key="11">
    <source>
        <dbReference type="EMBL" id="EGK05139.1"/>
    </source>
</evidence>
<keyword evidence="3 8" id="KW-0436">Ligase</keyword>
<dbReference type="GO" id="GO:0042242">
    <property type="term" value="F:cobyrinic acid a,c-diamide synthase activity"/>
    <property type="evidence" value="ECO:0007669"/>
    <property type="project" value="UniProtKB-UniRule"/>
</dbReference>
<keyword evidence="5 8" id="KW-0067">ATP-binding</keyword>
<keyword evidence="7 8" id="KW-0315">Glutamine amidotransferase</keyword>
<evidence type="ECO:0000256" key="6">
    <source>
        <dbReference type="ARBA" id="ARBA00022842"/>
    </source>
</evidence>
<dbReference type="InterPro" id="IPR004484">
    <property type="entry name" value="CbiA/CobB_synth"/>
</dbReference>
<dbReference type="Proteomes" id="UP000006420">
    <property type="component" value="Unassembled WGS sequence"/>
</dbReference>
<evidence type="ECO:0000256" key="5">
    <source>
        <dbReference type="ARBA" id="ARBA00022840"/>
    </source>
</evidence>
<comment type="domain">
    <text evidence="8">Comprises of two domains. The C-terminal domain contains the binding site for glutamine and catalyzes the hydrolysis of this substrate to glutamate and ammonia. The N-terminal domain is anticipated to bind ATP and cobyrinate and catalyzes the ultimate synthesis of the diamide product. The ammonia produced via the glutaminase domain is probably translocated to the adjacent domain via a molecular tunnel, where it reacts with an activated intermediate.</text>
</comment>
<evidence type="ECO:0000256" key="7">
    <source>
        <dbReference type="ARBA" id="ARBA00022962"/>
    </source>
</evidence>
<feature type="domain" description="CobB/CobQ-like glutamine amidotransferase" evidence="10">
    <location>
        <begin position="266"/>
        <end position="445"/>
    </location>
</feature>
<name>F8X493_9BACT</name>
<gene>
    <name evidence="8" type="primary">cbiA</name>
    <name evidence="11" type="ORF">HMPREF9456_03052</name>
</gene>
<dbReference type="CDD" id="cd03130">
    <property type="entry name" value="GATase1_CobB"/>
    <property type="match status" value="1"/>
</dbReference>
<dbReference type="STRING" id="742767.HMPREF9456_03052"/>
<keyword evidence="6 8" id="KW-0460">Magnesium</keyword>
<dbReference type="GO" id="GO:0009236">
    <property type="term" value="P:cobalamin biosynthetic process"/>
    <property type="evidence" value="ECO:0007669"/>
    <property type="project" value="UniProtKB-UniRule"/>
</dbReference>
<evidence type="ECO:0000259" key="9">
    <source>
        <dbReference type="Pfam" id="PF01656"/>
    </source>
</evidence>
<comment type="similarity">
    <text evidence="8">Belongs to the CobB/CbiA family.</text>
</comment>
<dbReference type="InterPro" id="IPR011698">
    <property type="entry name" value="GATase_3"/>
</dbReference>
<dbReference type="NCBIfam" id="TIGR00379">
    <property type="entry name" value="cobB"/>
    <property type="match status" value="1"/>
</dbReference>
<feature type="active site" description="Nucleophile" evidence="8">
    <location>
        <position position="347"/>
    </location>
</feature>
<dbReference type="PANTHER" id="PTHR43873">
    <property type="entry name" value="COBYRINATE A,C-DIAMIDE SYNTHASE"/>
    <property type="match status" value="1"/>
</dbReference>
<dbReference type="InterPro" id="IPR027417">
    <property type="entry name" value="P-loop_NTPase"/>
</dbReference>
<organism evidence="11 12">
    <name type="scientific">Dysgonomonas mossii DSM 22836</name>
    <dbReference type="NCBI Taxonomy" id="742767"/>
    <lineage>
        <taxon>Bacteria</taxon>
        <taxon>Pseudomonadati</taxon>
        <taxon>Bacteroidota</taxon>
        <taxon>Bacteroidia</taxon>
        <taxon>Bacteroidales</taxon>
        <taxon>Dysgonomonadaceae</taxon>
        <taxon>Dysgonomonas</taxon>
    </lineage>
</organism>
<sequence length="454" mass="51450">MVKFISLMAFYTFAENKTRLLMKEISSFLIAAPSSGSGKTTVTLGLLRALKNRGLKVQPFKCGPDYIDTKYHDMASGNKSVNLDLFLSSENHARYLYSKYASGSDTCITEGVMGLFDGYDKMKGSSAEIAELLDIPVVMVINAKSMAYSAAPLLYGFKKFYEKINVIGVIFNYVGSESHYKFLADACHDVGIVPLGYLPKNENLSVPSRHLGLSIDQDFLLDDFANIAASIVEKHINIGRLLSYTQVKIENSEPHRNKKPSSRNLKITVANDGAFNFTYHENIEYLRKIGEVTFFSPLTDKYLPKSDFVYFPGGYPELYAKQLSENKLLHKDIRDYAENGGHILAECGGMMYLSSSITDKDGIEYPMVDIFKQKASMENMKLKLGYRQFEYNNTPVRGHEFHYSHIENNMESIAQQYNAKEVPVDTKLLRYKNVIAGYTHIYWAEMEDLLHLFK</sequence>
<evidence type="ECO:0000256" key="1">
    <source>
        <dbReference type="ARBA" id="ARBA00001946"/>
    </source>
</evidence>
<comment type="catalytic activity">
    <reaction evidence="8">
        <text>cob(II)yrinate + 2 L-glutamine + 2 ATP + 2 H2O = cob(II)yrinate a,c diamide + 2 L-glutamate + 2 ADP + 2 phosphate + 2 H(+)</text>
        <dbReference type="Rhea" id="RHEA:26289"/>
        <dbReference type="ChEBI" id="CHEBI:15377"/>
        <dbReference type="ChEBI" id="CHEBI:15378"/>
        <dbReference type="ChEBI" id="CHEBI:29985"/>
        <dbReference type="ChEBI" id="CHEBI:30616"/>
        <dbReference type="ChEBI" id="CHEBI:43474"/>
        <dbReference type="ChEBI" id="CHEBI:58359"/>
        <dbReference type="ChEBI" id="CHEBI:58537"/>
        <dbReference type="ChEBI" id="CHEBI:58894"/>
        <dbReference type="ChEBI" id="CHEBI:456216"/>
        <dbReference type="EC" id="6.3.5.11"/>
    </reaction>
</comment>
<dbReference type="PROSITE" id="PS51274">
    <property type="entry name" value="GATASE_COBBQ"/>
    <property type="match status" value="1"/>
</dbReference>
<dbReference type="EMBL" id="ADLW01000018">
    <property type="protein sequence ID" value="EGK05139.1"/>
    <property type="molecule type" value="Genomic_DNA"/>
</dbReference>
<dbReference type="HOGENOM" id="CLU_022752_2_0_10"/>
<dbReference type="CDD" id="cd05388">
    <property type="entry name" value="CobB_N"/>
    <property type="match status" value="1"/>
</dbReference>
<comment type="cofactor">
    <cofactor evidence="1 8">
        <name>Mg(2+)</name>
        <dbReference type="ChEBI" id="CHEBI:18420"/>
    </cofactor>
</comment>
<accession>F8X493</accession>
<evidence type="ECO:0000256" key="8">
    <source>
        <dbReference type="HAMAP-Rule" id="MF_00027"/>
    </source>
</evidence>